<accession>A0A7J6X0T6</accession>
<name>A0A7J6X0T6_THATH</name>
<protein>
    <submittedName>
        <fullName evidence="1">Uncharacterized protein</fullName>
    </submittedName>
</protein>
<evidence type="ECO:0000313" key="1">
    <source>
        <dbReference type="EMBL" id="KAF5202388.1"/>
    </source>
</evidence>
<reference evidence="1 2" key="1">
    <citation type="submission" date="2020-06" db="EMBL/GenBank/DDBJ databases">
        <title>Transcriptomic and genomic resources for Thalictrum thalictroides and T. hernandezii: Facilitating candidate gene discovery in an emerging model plant lineage.</title>
        <authorList>
            <person name="Arias T."/>
            <person name="Riano-Pachon D.M."/>
            <person name="Di Stilio V.S."/>
        </authorList>
    </citation>
    <scope>NUCLEOTIDE SEQUENCE [LARGE SCALE GENOMIC DNA]</scope>
    <source>
        <strain evidence="2">cv. WT478/WT964</strain>
        <tissue evidence="1">Leaves</tissue>
    </source>
</reference>
<comment type="caution">
    <text evidence="1">The sequence shown here is derived from an EMBL/GenBank/DDBJ whole genome shotgun (WGS) entry which is preliminary data.</text>
</comment>
<dbReference type="AlphaFoldDB" id="A0A7J6X0T6"/>
<keyword evidence="2" id="KW-1185">Reference proteome</keyword>
<sequence length="92" mass="10522">MRTRFGPMSMVAGFSSQANLYVTTIEAWIKSWTKATTSTLGKEIRGMVPYAVLWTIRRIGNEKVFNGKMGDFEKARLEILGILWYLQSTKEL</sequence>
<proteinExistence type="predicted"/>
<gene>
    <name evidence="1" type="ORF">FRX31_008023</name>
</gene>
<evidence type="ECO:0000313" key="2">
    <source>
        <dbReference type="Proteomes" id="UP000554482"/>
    </source>
</evidence>
<organism evidence="1 2">
    <name type="scientific">Thalictrum thalictroides</name>
    <name type="common">Rue-anemone</name>
    <name type="synonym">Anemone thalictroides</name>
    <dbReference type="NCBI Taxonomy" id="46969"/>
    <lineage>
        <taxon>Eukaryota</taxon>
        <taxon>Viridiplantae</taxon>
        <taxon>Streptophyta</taxon>
        <taxon>Embryophyta</taxon>
        <taxon>Tracheophyta</taxon>
        <taxon>Spermatophyta</taxon>
        <taxon>Magnoliopsida</taxon>
        <taxon>Ranunculales</taxon>
        <taxon>Ranunculaceae</taxon>
        <taxon>Thalictroideae</taxon>
        <taxon>Thalictrum</taxon>
    </lineage>
</organism>
<dbReference type="Proteomes" id="UP000554482">
    <property type="component" value="Unassembled WGS sequence"/>
</dbReference>
<dbReference type="EMBL" id="JABWDY010008180">
    <property type="protein sequence ID" value="KAF5202388.1"/>
    <property type="molecule type" value="Genomic_DNA"/>
</dbReference>